<dbReference type="InterPro" id="IPR051839">
    <property type="entry name" value="RD_transcriptional_regulator"/>
</dbReference>
<reference evidence="2 3" key="1">
    <citation type="submission" date="2015-02" db="EMBL/GenBank/DDBJ databases">
        <title>Pseudomonas helleri sp. nov. and Pseudomonas weihenstephanensis sp. nov., isolated from raw cows milk.</title>
        <authorList>
            <person name="von Neubeck M."/>
            <person name="Huptas C."/>
            <person name="Wenning M."/>
            <person name="Scherer S."/>
        </authorList>
    </citation>
    <scope>NUCLEOTIDE SEQUENCE [LARGE SCALE GENOMIC DNA]</scope>
    <source>
        <strain evidence="2 3">DSM 29166</strain>
    </source>
</reference>
<dbReference type="PANTHER" id="PTHR33215">
    <property type="entry name" value="PROTEIN DISTAL ANTENNA"/>
    <property type="match status" value="1"/>
</dbReference>
<dbReference type="Pfam" id="PF01527">
    <property type="entry name" value="HTH_Tnp_1"/>
    <property type="match status" value="1"/>
</dbReference>
<comment type="caution">
    <text evidence="2">The sequence shown here is derived from an EMBL/GenBank/DDBJ whole genome shotgun (WGS) entry which is preliminary data.</text>
</comment>
<dbReference type="InterPro" id="IPR009057">
    <property type="entry name" value="Homeodomain-like_sf"/>
</dbReference>
<dbReference type="PANTHER" id="PTHR33215:SF12">
    <property type="entry name" value="TRANSPOSASE INSN FOR INSERTION SEQUENCE ELEMENT IS911A-RELATED"/>
    <property type="match status" value="1"/>
</dbReference>
<name>A0A0J6IJU6_9PSED</name>
<evidence type="ECO:0000313" key="3">
    <source>
        <dbReference type="Proteomes" id="UP000036325"/>
    </source>
</evidence>
<dbReference type="PATRIC" id="fig|1608994.3.peg.4173"/>
<proteinExistence type="inferred from homology"/>
<dbReference type="GO" id="GO:0003677">
    <property type="term" value="F:DNA binding"/>
    <property type="evidence" value="ECO:0007669"/>
    <property type="project" value="InterPro"/>
</dbReference>
<dbReference type="SUPFAM" id="SSF46689">
    <property type="entry name" value="Homeodomain-like"/>
    <property type="match status" value="1"/>
</dbReference>
<gene>
    <name evidence="2" type="ORF">TU86_17390</name>
</gene>
<dbReference type="EMBL" id="JYLF01000008">
    <property type="protein sequence ID" value="KMN12402.1"/>
    <property type="molecule type" value="Genomic_DNA"/>
</dbReference>
<dbReference type="Gene3D" id="1.10.10.60">
    <property type="entry name" value="Homeodomain-like"/>
    <property type="match status" value="1"/>
</dbReference>
<evidence type="ECO:0000313" key="2">
    <source>
        <dbReference type="EMBL" id="KMN12402.1"/>
    </source>
</evidence>
<dbReference type="InterPro" id="IPR002514">
    <property type="entry name" value="Transposase_8"/>
</dbReference>
<dbReference type="STRING" id="1608994.TU86_17390"/>
<organism evidence="2 3">
    <name type="scientific">Pseudomonas weihenstephanensis</name>
    <dbReference type="NCBI Taxonomy" id="1608994"/>
    <lineage>
        <taxon>Bacteria</taxon>
        <taxon>Pseudomonadati</taxon>
        <taxon>Pseudomonadota</taxon>
        <taxon>Gammaproteobacteria</taxon>
        <taxon>Pseudomonadales</taxon>
        <taxon>Pseudomonadaceae</taxon>
        <taxon>Pseudomonas</taxon>
    </lineage>
</organism>
<dbReference type="GO" id="GO:0006313">
    <property type="term" value="P:DNA transposition"/>
    <property type="evidence" value="ECO:0007669"/>
    <property type="project" value="InterPro"/>
</dbReference>
<dbReference type="AlphaFoldDB" id="A0A0J6IJU6"/>
<accession>A0A0J6IJU6</accession>
<evidence type="ECO:0000256" key="1">
    <source>
        <dbReference type="ARBA" id="ARBA00009964"/>
    </source>
</evidence>
<sequence length="102" mass="11722">MTKQSRTFSSEFKREAADLVLKQNYSFIEASRSLGVGESALRRWVDQLQKERTGITPQSKALTPEQQKIQELEARITPLEREKSILKKATALLMSEDLERAR</sequence>
<protein>
    <submittedName>
        <fullName evidence="2">Transposase</fullName>
    </submittedName>
</protein>
<dbReference type="Proteomes" id="UP000036325">
    <property type="component" value="Unassembled WGS sequence"/>
</dbReference>
<comment type="similarity">
    <text evidence="1">Belongs to the transposase 8 family.</text>
</comment>
<dbReference type="GO" id="GO:0004803">
    <property type="term" value="F:transposase activity"/>
    <property type="evidence" value="ECO:0007669"/>
    <property type="project" value="InterPro"/>
</dbReference>